<feature type="region of interest" description="Disordered" evidence="6">
    <location>
        <begin position="1"/>
        <end position="20"/>
    </location>
</feature>
<dbReference type="InterPro" id="IPR014325">
    <property type="entry name" value="RNA_pol_sigma-E_actinobac"/>
</dbReference>
<evidence type="ECO:0000256" key="4">
    <source>
        <dbReference type="ARBA" id="ARBA00023125"/>
    </source>
</evidence>
<dbReference type="SUPFAM" id="SSF88659">
    <property type="entry name" value="Sigma3 and sigma4 domains of RNA polymerase sigma factors"/>
    <property type="match status" value="1"/>
</dbReference>
<keyword evidence="9" id="KW-1185">Reference proteome</keyword>
<dbReference type="Gene3D" id="1.10.10.10">
    <property type="entry name" value="Winged helix-like DNA-binding domain superfamily/Winged helix DNA-binding domain"/>
    <property type="match status" value="1"/>
</dbReference>
<sequence length="208" mass="22583">MRAGDDGEPRSGEAIREGGDGVTAAAPLVAGDAKAWAAGEQVEAVRHADFADFVRAALPGLLRYGHALTGNPHDGADLVQTVLEKIGTRWSYVCEKTGDPIAYVRRSMANAHISRWRRTRRENLVADPPETSSCAPKDPFEHEPLWQALRALPPRQRTVMVLRYYEGLSEVEIADTLGISRGTVKSQASKAIASLRVKLKQQDGSEAG</sequence>
<comment type="similarity">
    <text evidence="1">Belongs to the sigma-70 factor family. ECF subfamily.</text>
</comment>
<keyword evidence="3" id="KW-0731">Sigma factor</keyword>
<feature type="domain" description="HTH luxR-type" evidence="7">
    <location>
        <begin position="149"/>
        <end position="207"/>
    </location>
</feature>
<dbReference type="InterPro" id="IPR014284">
    <property type="entry name" value="RNA_pol_sigma-70_dom"/>
</dbReference>
<evidence type="ECO:0000256" key="1">
    <source>
        <dbReference type="ARBA" id="ARBA00010641"/>
    </source>
</evidence>
<dbReference type="Proteomes" id="UP001500689">
    <property type="component" value="Unassembled WGS sequence"/>
</dbReference>
<evidence type="ECO:0000256" key="2">
    <source>
        <dbReference type="ARBA" id="ARBA00023015"/>
    </source>
</evidence>
<dbReference type="InterPro" id="IPR013325">
    <property type="entry name" value="RNA_pol_sigma_r2"/>
</dbReference>
<keyword evidence="5" id="KW-0804">Transcription</keyword>
<reference evidence="9" key="1">
    <citation type="journal article" date="2019" name="Int. J. Syst. Evol. Microbiol.">
        <title>The Global Catalogue of Microorganisms (GCM) 10K type strain sequencing project: providing services to taxonomists for standard genome sequencing and annotation.</title>
        <authorList>
            <consortium name="The Broad Institute Genomics Platform"/>
            <consortium name="The Broad Institute Genome Sequencing Center for Infectious Disease"/>
            <person name="Wu L."/>
            <person name="Ma J."/>
        </authorList>
    </citation>
    <scope>NUCLEOTIDE SEQUENCE [LARGE SCALE GENOMIC DNA]</scope>
    <source>
        <strain evidence="9">JCM 16898</strain>
    </source>
</reference>
<dbReference type="CDD" id="cd06171">
    <property type="entry name" value="Sigma70_r4"/>
    <property type="match status" value="1"/>
</dbReference>
<dbReference type="PANTHER" id="PTHR43133:SF50">
    <property type="entry name" value="ECF RNA POLYMERASE SIGMA FACTOR SIGM"/>
    <property type="match status" value="1"/>
</dbReference>
<evidence type="ECO:0000256" key="5">
    <source>
        <dbReference type="ARBA" id="ARBA00023163"/>
    </source>
</evidence>
<dbReference type="InterPro" id="IPR053866">
    <property type="entry name" value="PhyR_sigma2"/>
</dbReference>
<gene>
    <name evidence="8" type="ORF">GCM10022222_19670</name>
</gene>
<evidence type="ECO:0000256" key="6">
    <source>
        <dbReference type="SAM" id="MobiDB-lite"/>
    </source>
</evidence>
<dbReference type="InterPro" id="IPR039425">
    <property type="entry name" value="RNA_pol_sigma-70-like"/>
</dbReference>
<organism evidence="8 9">
    <name type="scientific">Amycolatopsis ultiminotia</name>
    <dbReference type="NCBI Taxonomy" id="543629"/>
    <lineage>
        <taxon>Bacteria</taxon>
        <taxon>Bacillati</taxon>
        <taxon>Actinomycetota</taxon>
        <taxon>Actinomycetes</taxon>
        <taxon>Pseudonocardiales</taxon>
        <taxon>Pseudonocardiaceae</taxon>
        <taxon>Amycolatopsis</taxon>
    </lineage>
</organism>
<dbReference type="InterPro" id="IPR036388">
    <property type="entry name" value="WH-like_DNA-bd_sf"/>
</dbReference>
<dbReference type="NCBIfam" id="TIGR02937">
    <property type="entry name" value="sigma70-ECF"/>
    <property type="match status" value="1"/>
</dbReference>
<dbReference type="InterPro" id="IPR013249">
    <property type="entry name" value="RNA_pol_sigma70_r4_t2"/>
</dbReference>
<name>A0ABP6VIB7_9PSEU</name>
<dbReference type="Pfam" id="PF22029">
    <property type="entry name" value="PhyR_sigma2"/>
    <property type="match status" value="1"/>
</dbReference>
<proteinExistence type="inferred from homology"/>
<dbReference type="InterPro" id="IPR013324">
    <property type="entry name" value="RNA_pol_sigma_r3/r4-like"/>
</dbReference>
<evidence type="ECO:0000313" key="9">
    <source>
        <dbReference type="Proteomes" id="UP001500689"/>
    </source>
</evidence>
<evidence type="ECO:0000313" key="8">
    <source>
        <dbReference type="EMBL" id="GAA3536062.1"/>
    </source>
</evidence>
<keyword evidence="2" id="KW-0805">Transcription regulation</keyword>
<protein>
    <submittedName>
        <fullName evidence="8">SigE family RNA polymerase sigma factor</fullName>
    </submittedName>
</protein>
<dbReference type="Gene3D" id="1.10.1740.10">
    <property type="match status" value="1"/>
</dbReference>
<keyword evidence="4" id="KW-0238">DNA-binding</keyword>
<feature type="compositionally biased region" description="Basic and acidic residues" evidence="6">
    <location>
        <begin position="1"/>
        <end position="19"/>
    </location>
</feature>
<accession>A0ABP6VIB7</accession>
<dbReference type="PANTHER" id="PTHR43133">
    <property type="entry name" value="RNA POLYMERASE ECF-TYPE SIGMA FACTO"/>
    <property type="match status" value="1"/>
</dbReference>
<dbReference type="SUPFAM" id="SSF88946">
    <property type="entry name" value="Sigma2 domain of RNA polymerase sigma factors"/>
    <property type="match status" value="1"/>
</dbReference>
<evidence type="ECO:0000256" key="3">
    <source>
        <dbReference type="ARBA" id="ARBA00023082"/>
    </source>
</evidence>
<dbReference type="Pfam" id="PF08281">
    <property type="entry name" value="Sigma70_r4_2"/>
    <property type="match status" value="1"/>
</dbReference>
<dbReference type="InterPro" id="IPR000792">
    <property type="entry name" value="Tscrpt_reg_LuxR_C"/>
</dbReference>
<evidence type="ECO:0000259" key="7">
    <source>
        <dbReference type="SMART" id="SM00421"/>
    </source>
</evidence>
<dbReference type="SMART" id="SM00421">
    <property type="entry name" value="HTH_LUXR"/>
    <property type="match status" value="1"/>
</dbReference>
<dbReference type="NCBIfam" id="TIGR02983">
    <property type="entry name" value="SigE-fam_strep"/>
    <property type="match status" value="1"/>
</dbReference>
<dbReference type="EMBL" id="BAAAZN010000003">
    <property type="protein sequence ID" value="GAA3536062.1"/>
    <property type="molecule type" value="Genomic_DNA"/>
</dbReference>
<comment type="caution">
    <text evidence="8">The sequence shown here is derived from an EMBL/GenBank/DDBJ whole genome shotgun (WGS) entry which is preliminary data.</text>
</comment>